<name>A0A0M8NXK9_9EURO</name>
<organism evidence="1 2">
    <name type="scientific">Penicillium nordicum</name>
    <dbReference type="NCBI Taxonomy" id="229535"/>
    <lineage>
        <taxon>Eukaryota</taxon>
        <taxon>Fungi</taxon>
        <taxon>Dikarya</taxon>
        <taxon>Ascomycota</taxon>
        <taxon>Pezizomycotina</taxon>
        <taxon>Eurotiomycetes</taxon>
        <taxon>Eurotiomycetidae</taxon>
        <taxon>Eurotiales</taxon>
        <taxon>Aspergillaceae</taxon>
        <taxon>Penicillium</taxon>
    </lineage>
</organism>
<feature type="non-terminal residue" evidence="1">
    <location>
        <position position="1"/>
    </location>
</feature>
<comment type="caution">
    <text evidence="1">The sequence shown here is derived from an EMBL/GenBank/DDBJ whole genome shotgun (WGS) entry which is preliminary data.</text>
</comment>
<sequence>PIAHCWLVYGSKVLDQLGPLRRSSFFCLRRE</sequence>
<evidence type="ECO:0000313" key="2">
    <source>
        <dbReference type="Proteomes" id="UP000037696"/>
    </source>
</evidence>
<evidence type="ECO:0000313" key="1">
    <source>
        <dbReference type="EMBL" id="KOS36361.1"/>
    </source>
</evidence>
<dbReference type="EMBL" id="LHQQ01000479">
    <property type="protein sequence ID" value="KOS36361.1"/>
    <property type="molecule type" value="Genomic_DNA"/>
</dbReference>
<proteinExistence type="predicted"/>
<gene>
    <name evidence="1" type="ORF">ACN38_g12902</name>
</gene>
<protein>
    <submittedName>
        <fullName evidence="1">Uncharacterized protein</fullName>
    </submittedName>
</protein>
<dbReference type="AlphaFoldDB" id="A0A0M8NXK9"/>
<accession>A0A0M8NXK9</accession>
<reference evidence="1 2" key="1">
    <citation type="submission" date="2015-08" db="EMBL/GenBank/DDBJ databases">
        <title>Genome sequencing of Penicillium nordicum.</title>
        <authorList>
            <person name="Nguyen H.D."/>
            <person name="Seifert K.A."/>
        </authorList>
    </citation>
    <scope>NUCLEOTIDE SEQUENCE [LARGE SCALE GENOMIC DNA]</scope>
    <source>
        <strain evidence="1 2">DAOMC 185683</strain>
    </source>
</reference>
<dbReference type="Proteomes" id="UP000037696">
    <property type="component" value="Unassembled WGS sequence"/>
</dbReference>
<keyword evidence="2" id="KW-1185">Reference proteome</keyword>